<feature type="signal peptide" evidence="2">
    <location>
        <begin position="1"/>
        <end position="22"/>
    </location>
</feature>
<dbReference type="AlphaFoldDB" id="A0A2S6GST0"/>
<dbReference type="EMBL" id="PTIY01000012">
    <property type="protein sequence ID" value="PPK68233.1"/>
    <property type="molecule type" value="Genomic_DNA"/>
</dbReference>
<organism evidence="3 4">
    <name type="scientific">Methylobacter tundripaludum</name>
    <dbReference type="NCBI Taxonomy" id="173365"/>
    <lineage>
        <taxon>Bacteria</taxon>
        <taxon>Pseudomonadati</taxon>
        <taxon>Pseudomonadota</taxon>
        <taxon>Gammaproteobacteria</taxon>
        <taxon>Methylococcales</taxon>
        <taxon>Methylococcaceae</taxon>
        <taxon>Methylobacter</taxon>
    </lineage>
</organism>
<reference evidence="3 4" key="1">
    <citation type="submission" date="2018-02" db="EMBL/GenBank/DDBJ databases">
        <title>Subsurface microbial communities from deep shales in Ohio and West Virginia, USA.</title>
        <authorList>
            <person name="Wrighton K."/>
        </authorList>
    </citation>
    <scope>NUCLEOTIDE SEQUENCE [LARGE SCALE GENOMIC DNA]</scope>
    <source>
        <strain evidence="3 4">OWC-G53F</strain>
    </source>
</reference>
<dbReference type="InterPro" id="IPR000036">
    <property type="entry name" value="Peptidase_A26_omptin"/>
</dbReference>
<evidence type="ECO:0000313" key="3">
    <source>
        <dbReference type="EMBL" id="PPK68233.1"/>
    </source>
</evidence>
<comment type="caution">
    <text evidence="3">The sequence shown here is derived from an EMBL/GenBank/DDBJ whole genome shotgun (WGS) entry which is preliminary data.</text>
</comment>
<proteinExistence type="predicted"/>
<keyword evidence="2" id="KW-0732">Signal</keyword>
<evidence type="ECO:0000313" key="4">
    <source>
        <dbReference type="Proteomes" id="UP000238071"/>
    </source>
</evidence>
<name>A0A2S6GST0_9GAMM</name>
<dbReference type="GO" id="GO:0009279">
    <property type="term" value="C:cell outer membrane"/>
    <property type="evidence" value="ECO:0007669"/>
    <property type="project" value="InterPro"/>
</dbReference>
<dbReference type="InterPro" id="IPR053724">
    <property type="entry name" value="OMP_A26_sf"/>
</dbReference>
<keyword evidence="4" id="KW-1185">Reference proteome</keyword>
<dbReference type="SUPFAM" id="SSF69917">
    <property type="entry name" value="OMPT-like"/>
    <property type="match status" value="1"/>
</dbReference>
<gene>
    <name evidence="3" type="ORF">B0F88_11265</name>
</gene>
<feature type="region of interest" description="Disordered" evidence="1">
    <location>
        <begin position="20"/>
        <end position="39"/>
    </location>
</feature>
<accession>A0A2S6GST0</accession>
<dbReference type="Pfam" id="PF01278">
    <property type="entry name" value="Omptin"/>
    <property type="match status" value="1"/>
</dbReference>
<sequence length="322" mass="36260">MKRLLAILILLTAVSATQASSAMDPGDSPDTPWSVNPKVRNDFSSHTSYEFGNPFPPYQAPLSRLEFPLDSWWAGLEARRSFSRVSVGIEAMRNISGAADGPFKDSDWDDDARPGVKTIYSESNLRLDPSYSVRADVDLKISDWVGLPSGFDLRPVIGGRWQRFSFVSHDGLQVYPSPGDTTPPIALPGDGIRFEQTYWQTFLGVKTAYEWRNPVYVSRLGVRMQLDWAYVIGENEDHHMLREGRRFTYEETRGNGWHAALGLDVGLTRQLSANLDLDYLKLDTSGSHRWVNTVFGEDESSGYEVNVWSQQFGITMGLKYAF</sequence>
<protein>
    <submittedName>
        <fullName evidence="3">Omptin family protein</fullName>
    </submittedName>
</protein>
<feature type="chain" id="PRO_5015560770" evidence="2">
    <location>
        <begin position="23"/>
        <end position="322"/>
    </location>
</feature>
<dbReference type="OrthoDB" id="5504304at2"/>
<dbReference type="RefSeq" id="WP_104424661.1">
    <property type="nucleotide sequence ID" value="NZ_PTIY01000012.1"/>
</dbReference>
<dbReference type="GO" id="GO:0006508">
    <property type="term" value="P:proteolysis"/>
    <property type="evidence" value="ECO:0007669"/>
    <property type="project" value="InterPro"/>
</dbReference>
<dbReference type="InterPro" id="IPR020080">
    <property type="entry name" value="OM_adhesin/peptidase_omptin"/>
</dbReference>
<dbReference type="GO" id="GO:0004190">
    <property type="term" value="F:aspartic-type endopeptidase activity"/>
    <property type="evidence" value="ECO:0007669"/>
    <property type="project" value="InterPro"/>
</dbReference>
<evidence type="ECO:0000256" key="2">
    <source>
        <dbReference type="SAM" id="SignalP"/>
    </source>
</evidence>
<dbReference type="Proteomes" id="UP000238071">
    <property type="component" value="Unassembled WGS sequence"/>
</dbReference>
<evidence type="ECO:0000256" key="1">
    <source>
        <dbReference type="SAM" id="MobiDB-lite"/>
    </source>
</evidence>
<dbReference type="Gene3D" id="2.40.128.90">
    <property type="entry name" value="OMPT-like"/>
    <property type="match status" value="1"/>
</dbReference>